<organism evidence="10">
    <name type="scientific">Proteinivorax hydrogeniformans</name>
    <dbReference type="NCBI Taxonomy" id="1826727"/>
    <lineage>
        <taxon>Bacteria</taxon>
        <taxon>Bacillati</taxon>
        <taxon>Bacillota</taxon>
        <taxon>Clostridia</taxon>
        <taxon>Eubacteriales</taxon>
        <taxon>Proteinivoracaceae</taxon>
        <taxon>Proteinivorax</taxon>
    </lineage>
</organism>
<keyword evidence="6" id="KW-0067">ATP-binding</keyword>
<dbReference type="EMBL" id="CP159485">
    <property type="protein sequence ID" value="XCI28281.1"/>
    <property type="molecule type" value="Genomic_DNA"/>
</dbReference>
<keyword evidence="2" id="KW-0723">Serine/threonine-protein kinase</keyword>
<dbReference type="RefSeq" id="WP_353892851.1">
    <property type="nucleotide sequence ID" value="NZ_CP159485.1"/>
</dbReference>
<keyword evidence="4" id="KW-0547">Nucleotide-binding</keyword>
<reference evidence="10" key="2">
    <citation type="submission" date="2024-06" db="EMBL/GenBank/DDBJ databases">
        <authorList>
            <person name="Petrova K.O."/>
            <person name="Toshchakov S.V."/>
            <person name="Boltjanskaja Y.V."/>
            <person name="Kevbrin V.V."/>
        </authorList>
    </citation>
    <scope>NUCLEOTIDE SEQUENCE</scope>
    <source>
        <strain evidence="10">Z-710</strain>
    </source>
</reference>
<dbReference type="SUPFAM" id="SSF56112">
    <property type="entry name" value="Protein kinase-like (PK-like)"/>
    <property type="match status" value="1"/>
</dbReference>
<dbReference type="EC" id="2.7.11.1" evidence="1"/>
<dbReference type="GO" id="GO:0004674">
    <property type="term" value="F:protein serine/threonine kinase activity"/>
    <property type="evidence" value="ECO:0007669"/>
    <property type="project" value="UniProtKB-KW"/>
</dbReference>
<evidence type="ECO:0000313" key="10">
    <source>
        <dbReference type="EMBL" id="XCI28281.1"/>
    </source>
</evidence>
<dbReference type="AlphaFoldDB" id="A0AAU8HRT7"/>
<evidence type="ECO:0000256" key="5">
    <source>
        <dbReference type="ARBA" id="ARBA00022777"/>
    </source>
</evidence>
<dbReference type="Pfam" id="PF01163">
    <property type="entry name" value="RIO1"/>
    <property type="match status" value="1"/>
</dbReference>
<evidence type="ECO:0000256" key="7">
    <source>
        <dbReference type="ARBA" id="ARBA00047899"/>
    </source>
</evidence>
<dbReference type="InterPro" id="IPR011009">
    <property type="entry name" value="Kinase-like_dom_sf"/>
</dbReference>
<proteinExistence type="predicted"/>
<evidence type="ECO:0000256" key="2">
    <source>
        <dbReference type="ARBA" id="ARBA00022527"/>
    </source>
</evidence>
<keyword evidence="3" id="KW-0808">Transferase</keyword>
<comment type="catalytic activity">
    <reaction evidence="7">
        <text>L-threonyl-[protein] + ATP = O-phospho-L-threonyl-[protein] + ADP + H(+)</text>
        <dbReference type="Rhea" id="RHEA:46608"/>
        <dbReference type="Rhea" id="RHEA-COMP:11060"/>
        <dbReference type="Rhea" id="RHEA-COMP:11605"/>
        <dbReference type="ChEBI" id="CHEBI:15378"/>
        <dbReference type="ChEBI" id="CHEBI:30013"/>
        <dbReference type="ChEBI" id="CHEBI:30616"/>
        <dbReference type="ChEBI" id="CHEBI:61977"/>
        <dbReference type="ChEBI" id="CHEBI:456216"/>
        <dbReference type="EC" id="2.7.11.1"/>
    </reaction>
</comment>
<evidence type="ECO:0000256" key="3">
    <source>
        <dbReference type="ARBA" id="ARBA00022679"/>
    </source>
</evidence>
<gene>
    <name evidence="10" type="ORF">PRVXH_002234</name>
</gene>
<accession>A0AAU8HRT7</accession>
<name>A0AAU8HRT7_9FIRM</name>
<keyword evidence="5" id="KW-0418">Kinase</keyword>
<sequence length="233" mass="27922">MCLPKQFVDSHQIVKYKFEKVFPSKKNKVMLVYTEDFLGKSNRFVLKYKNRGIQKENNILIKLYRNGFNVPKVYYHNDQMLLMEYLPANTLLETILDFERKSYKVDDERVIKITYNFLAWLDQFYNFTGLTLQDCNLRNFLVSNNDIYGVDFEDCAKGKREEDLARISAFILLYSPEYTDWKVKFSNLFLDTATKEFNLDKDRLIFERSKQVKAIKRRRMKKSKAIINNETQK</sequence>
<reference evidence="10" key="1">
    <citation type="journal article" date="2018" name="Antonie Van Leeuwenhoek">
        <title>Proteinivorax hydrogeniformans sp. nov., an anaerobic, haloalkaliphilic bacterium fermenting proteinaceous compounds with high hydrogen production.</title>
        <authorList>
            <person name="Boltyanskaya Y."/>
            <person name="Detkova E."/>
            <person name="Pimenov N."/>
            <person name="Kevbrin V."/>
        </authorList>
    </citation>
    <scope>NUCLEOTIDE SEQUENCE</scope>
    <source>
        <strain evidence="10">Z-710</strain>
    </source>
</reference>
<evidence type="ECO:0000259" key="9">
    <source>
        <dbReference type="Pfam" id="PF01163"/>
    </source>
</evidence>
<evidence type="ECO:0000256" key="1">
    <source>
        <dbReference type="ARBA" id="ARBA00012513"/>
    </source>
</evidence>
<feature type="domain" description="RIO-type" evidence="9">
    <location>
        <begin position="13"/>
        <end position="153"/>
    </location>
</feature>
<dbReference type="GO" id="GO:0005524">
    <property type="term" value="F:ATP binding"/>
    <property type="evidence" value="ECO:0007669"/>
    <property type="project" value="UniProtKB-KW"/>
</dbReference>
<protein>
    <recommendedName>
        <fullName evidence="1">non-specific serine/threonine protein kinase</fullName>
        <ecNumber evidence="1">2.7.11.1</ecNumber>
    </recommendedName>
</protein>
<comment type="catalytic activity">
    <reaction evidence="8">
        <text>L-seryl-[protein] + ATP = O-phospho-L-seryl-[protein] + ADP + H(+)</text>
        <dbReference type="Rhea" id="RHEA:17989"/>
        <dbReference type="Rhea" id="RHEA-COMP:9863"/>
        <dbReference type="Rhea" id="RHEA-COMP:11604"/>
        <dbReference type="ChEBI" id="CHEBI:15378"/>
        <dbReference type="ChEBI" id="CHEBI:29999"/>
        <dbReference type="ChEBI" id="CHEBI:30616"/>
        <dbReference type="ChEBI" id="CHEBI:83421"/>
        <dbReference type="ChEBI" id="CHEBI:456216"/>
        <dbReference type="EC" id="2.7.11.1"/>
    </reaction>
</comment>
<dbReference type="InterPro" id="IPR018934">
    <property type="entry name" value="RIO_dom"/>
</dbReference>
<evidence type="ECO:0000256" key="8">
    <source>
        <dbReference type="ARBA" id="ARBA00048679"/>
    </source>
</evidence>
<evidence type="ECO:0000256" key="6">
    <source>
        <dbReference type="ARBA" id="ARBA00022840"/>
    </source>
</evidence>
<evidence type="ECO:0000256" key="4">
    <source>
        <dbReference type="ARBA" id="ARBA00022741"/>
    </source>
</evidence>